<sequence>MKIHQNNILGELGSAIGKGILAGLAGTAAITLSQMIEMKITKREPSDAPVKVVEETADVTPVSEEQKEKVSQQIHWAYGTAWGIARGLISLTGLKGLPATAVHFAAVWGAALVMLPKYDAAPPVTEEEPKSVAIDALHHAVYATAAGFAFDALDAGSRNERKIRSILKHLKLKNLVKKF</sequence>
<keyword evidence="2" id="KW-1185">Reference proteome</keyword>
<evidence type="ECO:0000313" key="1">
    <source>
        <dbReference type="EMBL" id="MCD8739583.1"/>
    </source>
</evidence>
<accession>A0ABS8U233</accession>
<evidence type="ECO:0000313" key="2">
    <source>
        <dbReference type="Proteomes" id="UP001199919"/>
    </source>
</evidence>
<name>A0ABS8U233_9SPHI</name>
<dbReference type="EMBL" id="JAJPWV010000001">
    <property type="protein sequence ID" value="MCD8739583.1"/>
    <property type="molecule type" value="Genomic_DNA"/>
</dbReference>
<dbReference type="Proteomes" id="UP001199919">
    <property type="component" value="Unassembled WGS sequence"/>
</dbReference>
<protein>
    <recommendedName>
        <fullName evidence="3">DUF1440 domain-containing protein</fullName>
    </recommendedName>
</protein>
<evidence type="ECO:0008006" key="3">
    <source>
        <dbReference type="Google" id="ProtNLM"/>
    </source>
</evidence>
<comment type="caution">
    <text evidence="1">The sequence shown here is derived from an EMBL/GenBank/DDBJ whole genome shotgun (WGS) entry which is preliminary data.</text>
</comment>
<gene>
    <name evidence="1" type="ORF">LT679_03125</name>
</gene>
<reference evidence="1 2" key="1">
    <citation type="submission" date="2021-12" db="EMBL/GenBank/DDBJ databases">
        <title>Mucilaginibacter roseus genome.</title>
        <authorList>
            <person name="Ferreira J.R."/>
            <person name="Newman J.D."/>
        </authorList>
    </citation>
    <scope>NUCLEOTIDE SEQUENCE [LARGE SCALE GENOMIC DNA]</scope>
    <source>
        <strain evidence="1 2">LMG 28454</strain>
    </source>
</reference>
<dbReference type="RefSeq" id="WP_232175493.1">
    <property type="nucleotide sequence ID" value="NZ_JAJPWV010000001.1"/>
</dbReference>
<proteinExistence type="predicted"/>
<organism evidence="1 2">
    <name type="scientific">Mucilaginibacter roseus</name>
    <dbReference type="NCBI Taxonomy" id="1528868"/>
    <lineage>
        <taxon>Bacteria</taxon>
        <taxon>Pseudomonadati</taxon>
        <taxon>Bacteroidota</taxon>
        <taxon>Sphingobacteriia</taxon>
        <taxon>Sphingobacteriales</taxon>
        <taxon>Sphingobacteriaceae</taxon>
        <taxon>Mucilaginibacter</taxon>
    </lineage>
</organism>